<feature type="compositionally biased region" description="Basic and acidic residues" evidence="2">
    <location>
        <begin position="67"/>
        <end position="77"/>
    </location>
</feature>
<feature type="coiled-coil region" evidence="1">
    <location>
        <begin position="117"/>
        <end position="162"/>
    </location>
</feature>
<keyword evidence="1" id="KW-0175">Coiled coil</keyword>
<feature type="compositionally biased region" description="Low complexity" evidence="2">
    <location>
        <begin position="28"/>
        <end position="42"/>
    </location>
</feature>
<dbReference type="EMBL" id="JANPWZ010000387">
    <property type="protein sequence ID" value="KAJ3577344.1"/>
    <property type="molecule type" value="Genomic_DNA"/>
</dbReference>
<reference evidence="3" key="1">
    <citation type="submission" date="2022-07" db="EMBL/GenBank/DDBJ databases">
        <title>Genome Sequence of Xylaria arbuscula.</title>
        <authorList>
            <person name="Buettner E."/>
        </authorList>
    </citation>
    <scope>NUCLEOTIDE SEQUENCE</scope>
    <source>
        <strain evidence="3">VT107</strain>
    </source>
</reference>
<evidence type="ECO:0000313" key="4">
    <source>
        <dbReference type="Proteomes" id="UP001148614"/>
    </source>
</evidence>
<feature type="compositionally biased region" description="Acidic residues" evidence="2">
    <location>
        <begin position="43"/>
        <end position="66"/>
    </location>
</feature>
<evidence type="ECO:0000313" key="3">
    <source>
        <dbReference type="EMBL" id="KAJ3577344.1"/>
    </source>
</evidence>
<dbReference type="AlphaFoldDB" id="A0A9W8TPK2"/>
<dbReference type="Proteomes" id="UP001148614">
    <property type="component" value="Unassembled WGS sequence"/>
</dbReference>
<accession>A0A9W8TPK2</accession>
<evidence type="ECO:0000256" key="1">
    <source>
        <dbReference type="SAM" id="Coils"/>
    </source>
</evidence>
<feature type="compositionally biased region" description="Acidic residues" evidence="2">
    <location>
        <begin position="580"/>
        <end position="594"/>
    </location>
</feature>
<evidence type="ECO:0000256" key="2">
    <source>
        <dbReference type="SAM" id="MobiDB-lite"/>
    </source>
</evidence>
<comment type="caution">
    <text evidence="3">The sequence shown here is derived from an EMBL/GenBank/DDBJ whole genome shotgun (WGS) entry which is preliminary data.</text>
</comment>
<protein>
    <submittedName>
        <fullName evidence="3">Uncharacterized protein</fullName>
    </submittedName>
</protein>
<feature type="compositionally biased region" description="Basic and acidic residues" evidence="2">
    <location>
        <begin position="101"/>
        <end position="112"/>
    </location>
</feature>
<feature type="region of interest" description="Disordered" evidence="2">
    <location>
        <begin position="742"/>
        <end position="776"/>
    </location>
</feature>
<proteinExistence type="predicted"/>
<gene>
    <name evidence="3" type="ORF">NPX13_g3226</name>
</gene>
<feature type="compositionally biased region" description="Low complexity" evidence="2">
    <location>
        <begin position="568"/>
        <end position="579"/>
    </location>
</feature>
<name>A0A9W8TPK2_9PEZI</name>
<feature type="region of interest" description="Disordered" evidence="2">
    <location>
        <begin position="568"/>
        <end position="669"/>
    </location>
</feature>
<keyword evidence="4" id="KW-1185">Reference proteome</keyword>
<feature type="region of interest" description="Disordered" evidence="2">
    <location>
        <begin position="1"/>
        <end position="112"/>
    </location>
</feature>
<sequence length="776" mass="88568">MASHHDAQSAAGDDDGEDYANESILGGNASNESSEDSSANENDSSEDDPEQNDLQDSDVEEEEPESPEERLERKKDPSVTPDILESDNDDEAASFISLPPKEGKSKSNSKDNHKLCRQKCEALKKQWNDEVNRLKKEHKEEVRQLRAEISRLRKENEALRKKAGGIKWKAWDPDLLAFLSRFRERDPHDEDRDYLDEYRPIHLESYRQGNMSVVATHPDLHIVEEFCTRARIQRHFADQRVHTPNNAALSAAFPFERLPIAVQSRIWKLLVPYCELIHCLSRLDYLNPPLDNDLNPTTKHFYPSRFHIGDGPCCVALADKPSTYLEYLCVSKRWFYALAHQFYGTNTFAFSSLGELGRFFDGIGIARAERVVHVELLWHGTLAPRQTTGVSRRTKPLAWFMHTSRLRTLLVHINESGNSRMRRPYEMLREDDFYRDFGDENYATHEAEDKMDIFQMEAQRTDLQQNYRKYRSMRTVQGMDYIYQLRGMKWVRFYDTHAEKPCTLIRDKSFLSDITNTTTTKKSDSMALKSEIDNLRPLTLLEDYIPDDQTAELVASFYDDTSVNDVSVADSDMSSSDGSSDSDSDSDSDDDDDSSSGYSSGSSCRVPKGYGRKNKNSTSVTDGGDNMDDDENRPGDVSEPIVIPGDDDNHRRRRRGRDQDISTSDELFVRSGSCTAHTDHDSDDEVTVVTQSSSFVDLTVDDDECYIMDVDDAISVPKEEDEIKTEVLPDDDEEEYLFVKSEESTFQGLSPNAPEFDSDSRSIQSFKRSPSEDNLD</sequence>
<dbReference type="VEuPathDB" id="FungiDB:F4678DRAFT_484381"/>
<organism evidence="3 4">
    <name type="scientific">Xylaria arbuscula</name>
    <dbReference type="NCBI Taxonomy" id="114810"/>
    <lineage>
        <taxon>Eukaryota</taxon>
        <taxon>Fungi</taxon>
        <taxon>Dikarya</taxon>
        <taxon>Ascomycota</taxon>
        <taxon>Pezizomycotina</taxon>
        <taxon>Sordariomycetes</taxon>
        <taxon>Xylariomycetidae</taxon>
        <taxon>Xylariales</taxon>
        <taxon>Xylariaceae</taxon>
        <taxon>Xylaria</taxon>
    </lineage>
</organism>